<evidence type="ECO:0000256" key="5">
    <source>
        <dbReference type="HAMAP-Rule" id="MF_01114"/>
    </source>
</evidence>
<dbReference type="Gene3D" id="1.10.10.10">
    <property type="entry name" value="Winged helix-like DNA-binding domain superfamily/Winged helix DNA-binding domain"/>
    <property type="match status" value="3"/>
</dbReference>
<organism evidence="9 10">
    <name type="scientific">Acidihalobacter ferrooxydans</name>
    <dbReference type="NCBI Taxonomy" id="1765967"/>
    <lineage>
        <taxon>Bacteria</taxon>
        <taxon>Pseudomonadati</taxon>
        <taxon>Pseudomonadota</taxon>
        <taxon>Gammaproteobacteria</taxon>
        <taxon>Chromatiales</taxon>
        <taxon>Ectothiorhodospiraceae</taxon>
        <taxon>Acidihalobacter</taxon>
    </lineage>
</organism>
<dbReference type="PANTHER" id="PTHR33602">
    <property type="entry name" value="REGULATORY PROTEIN RECX FAMILY PROTEIN"/>
    <property type="match status" value="1"/>
</dbReference>
<accession>A0A1P8UEI3</accession>
<dbReference type="InterPro" id="IPR053926">
    <property type="entry name" value="RecX_HTH_1st"/>
</dbReference>
<dbReference type="HAMAP" id="MF_01114">
    <property type="entry name" value="RecX"/>
    <property type="match status" value="1"/>
</dbReference>
<evidence type="ECO:0000259" key="6">
    <source>
        <dbReference type="Pfam" id="PF02631"/>
    </source>
</evidence>
<comment type="subcellular location">
    <subcellularLocation>
        <location evidence="1 5">Cytoplasm</location>
    </subcellularLocation>
</comment>
<dbReference type="KEGG" id="afy:BW247_03320"/>
<feature type="domain" description="RecX second three-helical" evidence="6">
    <location>
        <begin position="53"/>
        <end position="93"/>
    </location>
</feature>
<dbReference type="OrthoDB" id="7066780at2"/>
<evidence type="ECO:0000256" key="1">
    <source>
        <dbReference type="ARBA" id="ARBA00004496"/>
    </source>
</evidence>
<dbReference type="InterPro" id="IPR053925">
    <property type="entry name" value="RecX_HTH_3rd"/>
</dbReference>
<keyword evidence="10" id="KW-1185">Reference proteome</keyword>
<comment type="function">
    <text evidence="5">Modulates RecA activity.</text>
</comment>
<dbReference type="Pfam" id="PF21981">
    <property type="entry name" value="RecX_HTH3"/>
    <property type="match status" value="1"/>
</dbReference>
<dbReference type="STRING" id="1765967.BW247_03320"/>
<gene>
    <name evidence="5" type="primary">recX</name>
    <name evidence="9" type="ORF">BW247_03320</name>
</gene>
<proteinExistence type="inferred from homology"/>
<dbReference type="EMBL" id="CP019434">
    <property type="protein sequence ID" value="APZ42241.1"/>
    <property type="molecule type" value="Genomic_DNA"/>
</dbReference>
<reference evidence="9 10" key="1">
    <citation type="submission" date="2017-01" db="EMBL/GenBank/DDBJ databases">
        <title>Draft sequence of Acidihalobacter ferrooxidans strain DSM 14175 (strain V8).</title>
        <authorList>
            <person name="Khaleque H.N."/>
            <person name="Ramsay J.P."/>
            <person name="Murphy R.J.T."/>
            <person name="Kaksonen A.H."/>
            <person name="Boxall N.J."/>
            <person name="Watkin E.L.J."/>
        </authorList>
    </citation>
    <scope>NUCLEOTIDE SEQUENCE [LARGE SCALE GENOMIC DNA]</scope>
    <source>
        <strain evidence="9 10">V8</strain>
    </source>
</reference>
<dbReference type="PANTHER" id="PTHR33602:SF1">
    <property type="entry name" value="REGULATORY PROTEIN RECX FAMILY PROTEIN"/>
    <property type="match status" value="1"/>
</dbReference>
<dbReference type="GO" id="GO:0005737">
    <property type="term" value="C:cytoplasm"/>
    <property type="evidence" value="ECO:0007669"/>
    <property type="project" value="UniProtKB-SubCell"/>
</dbReference>
<evidence type="ECO:0000256" key="3">
    <source>
        <dbReference type="ARBA" id="ARBA00018111"/>
    </source>
</evidence>
<protein>
    <recommendedName>
        <fullName evidence="3 5">Regulatory protein RecX</fullName>
    </recommendedName>
</protein>
<evidence type="ECO:0000256" key="2">
    <source>
        <dbReference type="ARBA" id="ARBA00009695"/>
    </source>
</evidence>
<dbReference type="GO" id="GO:0006282">
    <property type="term" value="P:regulation of DNA repair"/>
    <property type="evidence" value="ECO:0007669"/>
    <property type="project" value="UniProtKB-UniRule"/>
</dbReference>
<dbReference type="InterPro" id="IPR003783">
    <property type="entry name" value="Regulatory_RecX"/>
</dbReference>
<dbReference type="InterPro" id="IPR053924">
    <property type="entry name" value="RecX_HTH_2nd"/>
</dbReference>
<dbReference type="Proteomes" id="UP000243807">
    <property type="component" value="Chromosome"/>
</dbReference>
<evidence type="ECO:0000259" key="8">
    <source>
        <dbReference type="Pfam" id="PF21982"/>
    </source>
</evidence>
<evidence type="ECO:0000313" key="10">
    <source>
        <dbReference type="Proteomes" id="UP000243807"/>
    </source>
</evidence>
<evidence type="ECO:0000313" key="9">
    <source>
        <dbReference type="EMBL" id="APZ42241.1"/>
    </source>
</evidence>
<sequence length="153" mass="17289">MGSDSSPRDVALRLLAQREHSFAELRVKLAGRGFSETETMATLAALADAGLQSDARYAEVYVRSRAGRSYGPLRIRAELRQRGVDAQCIDTALADHDEDWDAIARAHYRRHFGGRPPRDYTERAKRLRHMQQRGFDMQTLRTLTDIGDAAEDD</sequence>
<name>A0A1P8UEI3_9GAMM</name>
<feature type="domain" description="RecX first three-helical" evidence="8">
    <location>
        <begin position="8"/>
        <end position="44"/>
    </location>
</feature>
<evidence type="ECO:0000256" key="4">
    <source>
        <dbReference type="ARBA" id="ARBA00022490"/>
    </source>
</evidence>
<dbReference type="RefSeq" id="WP_076835723.1">
    <property type="nucleotide sequence ID" value="NZ_CP019434.1"/>
</dbReference>
<dbReference type="AlphaFoldDB" id="A0A1P8UEI3"/>
<feature type="domain" description="RecX third three-helical" evidence="7">
    <location>
        <begin position="98"/>
        <end position="138"/>
    </location>
</feature>
<keyword evidence="4 5" id="KW-0963">Cytoplasm</keyword>
<dbReference type="Pfam" id="PF02631">
    <property type="entry name" value="RecX_HTH2"/>
    <property type="match status" value="1"/>
</dbReference>
<comment type="similarity">
    <text evidence="2 5">Belongs to the RecX family.</text>
</comment>
<evidence type="ECO:0000259" key="7">
    <source>
        <dbReference type="Pfam" id="PF21981"/>
    </source>
</evidence>
<dbReference type="Pfam" id="PF21982">
    <property type="entry name" value="RecX_HTH1"/>
    <property type="match status" value="1"/>
</dbReference>
<dbReference type="InterPro" id="IPR036388">
    <property type="entry name" value="WH-like_DNA-bd_sf"/>
</dbReference>